<dbReference type="Gene3D" id="3.50.50.60">
    <property type="entry name" value="FAD/NAD(P)-binding domain"/>
    <property type="match status" value="1"/>
</dbReference>
<proteinExistence type="predicted"/>
<gene>
    <name evidence="3" type="ORF">DXA38_20245</name>
</gene>
<dbReference type="InterPro" id="IPR041854">
    <property type="entry name" value="BFD-like_2Fe2S-bd_dom_sf"/>
</dbReference>
<dbReference type="CDD" id="cd19946">
    <property type="entry name" value="GlpA-like_Fer2_BFD-like"/>
    <property type="match status" value="1"/>
</dbReference>
<protein>
    <submittedName>
        <fullName evidence="3">FAD/NAD(P)-binding oxidoreductase</fullName>
    </submittedName>
</protein>
<dbReference type="Gene3D" id="1.10.10.1100">
    <property type="entry name" value="BFD-like [2Fe-2S]-binding domain"/>
    <property type="match status" value="1"/>
</dbReference>
<evidence type="ECO:0000259" key="2">
    <source>
        <dbReference type="Pfam" id="PF04324"/>
    </source>
</evidence>
<evidence type="ECO:0000313" key="4">
    <source>
        <dbReference type="Proteomes" id="UP000260025"/>
    </source>
</evidence>
<evidence type="ECO:0000259" key="1">
    <source>
        <dbReference type="Pfam" id="PF01266"/>
    </source>
</evidence>
<dbReference type="Gene3D" id="3.30.9.10">
    <property type="entry name" value="D-Amino Acid Oxidase, subunit A, domain 2"/>
    <property type="match status" value="1"/>
</dbReference>
<dbReference type="RefSeq" id="WP_117444765.1">
    <property type="nucleotide sequence ID" value="NZ_JAJFEN010000061.1"/>
</dbReference>
<feature type="domain" description="FAD dependent oxidoreductase" evidence="1">
    <location>
        <begin position="3"/>
        <end position="351"/>
    </location>
</feature>
<feature type="domain" description="BFD-like [2Fe-2S]-binding" evidence="2">
    <location>
        <begin position="396"/>
        <end position="450"/>
    </location>
</feature>
<organism evidence="3 4">
    <name type="scientific">Clostridium innocuum</name>
    <dbReference type="NCBI Taxonomy" id="1522"/>
    <lineage>
        <taxon>Bacteria</taxon>
        <taxon>Bacillati</taxon>
        <taxon>Bacillota</taxon>
        <taxon>Clostridia</taxon>
        <taxon>Eubacteriales</taxon>
        <taxon>Clostridiaceae</taxon>
        <taxon>Clostridium</taxon>
    </lineage>
</organism>
<dbReference type="Pfam" id="PF04324">
    <property type="entry name" value="Fer2_BFD"/>
    <property type="match status" value="1"/>
</dbReference>
<dbReference type="SUPFAM" id="SSF54373">
    <property type="entry name" value="FAD-linked reductases, C-terminal domain"/>
    <property type="match status" value="1"/>
</dbReference>
<dbReference type="InterPro" id="IPR006076">
    <property type="entry name" value="FAD-dep_OxRdtase"/>
</dbReference>
<dbReference type="EMBL" id="QVEV01000049">
    <property type="protein sequence ID" value="RGC10268.1"/>
    <property type="molecule type" value="Genomic_DNA"/>
</dbReference>
<dbReference type="PANTHER" id="PTHR42720:SF1">
    <property type="entry name" value="GLYCEROL 3-PHOSPHATE OXIDASE"/>
    <property type="match status" value="1"/>
</dbReference>
<dbReference type="SUPFAM" id="SSF51905">
    <property type="entry name" value="FAD/NAD(P)-binding domain"/>
    <property type="match status" value="1"/>
</dbReference>
<comment type="caution">
    <text evidence="3">The sequence shown here is derived from an EMBL/GenBank/DDBJ whole genome shotgun (WGS) entry which is preliminary data.</text>
</comment>
<sequence length="481" mass="52450">MYDVAIIGAGIAGCSLAYELGKYQIKTVLIEKENDVSVGTTKANSAIIHGGYDPLPGSKMAKYNVAGNAYIKQLCAKLDIPYKQIGALIMAFSEADERTLEELKSRGIKNGVEGMEIWDKERLHREEPHVSQAARAALYSPNVGIVSPWELALALAEVAAENGVEVKLNTEVKNIKKIETGYSIETNQGSIEAACVCNAAGVFADQVNEMVNDAAFKIEPNKGEYYLLDKSQGNLVHHVIFQCPNENGKGVLVAPTVHGNLIVGPDSQPTSREDVSTTAEGLCYVRNTALKSIPDINFRESIRNFAGVRARTKEDDFFVYEDPKNRLFYNIAGMASPGLSSAPAIALDVVEMMKASGLSLTKKEACVDTRNVVRFREMNNEERKALIEAHPEYGKIICRCETVTEGEIIDAVHRPIPAVSIDAVKRRCNAGMGRCQGGFCGPRVQEIIARELKKDLKDVPLDREGMILITGETKAAGGEQK</sequence>
<dbReference type="AlphaFoldDB" id="A0A3E2VIU0"/>
<name>A0A3E2VIU0_CLOIN</name>
<dbReference type="Proteomes" id="UP000260025">
    <property type="component" value="Unassembled WGS sequence"/>
</dbReference>
<dbReference type="InterPro" id="IPR052745">
    <property type="entry name" value="G3P_Oxidase/Oxidoreductase"/>
</dbReference>
<dbReference type="Pfam" id="PF01266">
    <property type="entry name" value="DAO"/>
    <property type="match status" value="1"/>
</dbReference>
<dbReference type="InterPro" id="IPR036188">
    <property type="entry name" value="FAD/NAD-bd_sf"/>
</dbReference>
<dbReference type="PANTHER" id="PTHR42720">
    <property type="entry name" value="GLYCEROL-3-PHOSPHATE DEHYDROGENASE"/>
    <property type="match status" value="1"/>
</dbReference>
<dbReference type="OrthoDB" id="9801699at2"/>
<accession>A0A3E2VIU0</accession>
<reference evidence="3 4" key="1">
    <citation type="submission" date="2018-08" db="EMBL/GenBank/DDBJ databases">
        <title>A genome reference for cultivated species of the human gut microbiota.</title>
        <authorList>
            <person name="Zou Y."/>
            <person name="Xue W."/>
            <person name="Luo G."/>
        </authorList>
    </citation>
    <scope>NUCLEOTIDE SEQUENCE [LARGE SCALE GENOMIC DNA]</scope>
    <source>
        <strain evidence="3 4">OF01-2LB</strain>
    </source>
</reference>
<dbReference type="InterPro" id="IPR007419">
    <property type="entry name" value="BFD-like_2Fe2S-bd_dom"/>
</dbReference>
<evidence type="ECO:0000313" key="3">
    <source>
        <dbReference type="EMBL" id="RGC10268.1"/>
    </source>
</evidence>